<dbReference type="EMBL" id="CM001436">
    <property type="protein sequence ID" value="EHQ36603.1"/>
    <property type="molecule type" value="Genomic_DNA"/>
</dbReference>
<organism evidence="3 4">
    <name type="scientific">Methanoplanus limicola DSM 2279</name>
    <dbReference type="NCBI Taxonomy" id="937775"/>
    <lineage>
        <taxon>Archaea</taxon>
        <taxon>Methanobacteriati</taxon>
        <taxon>Methanobacteriota</taxon>
        <taxon>Stenosarchaea group</taxon>
        <taxon>Methanomicrobia</taxon>
        <taxon>Methanomicrobiales</taxon>
        <taxon>Methanomicrobiaceae</taxon>
        <taxon>Methanoplanus</taxon>
    </lineage>
</organism>
<keyword evidence="4" id="KW-1185">Reference proteome</keyword>
<evidence type="ECO:0000313" key="3">
    <source>
        <dbReference type="EMBL" id="EHQ36603.1"/>
    </source>
</evidence>
<dbReference type="InterPro" id="IPR013784">
    <property type="entry name" value="Carb-bd-like_fold"/>
</dbReference>
<feature type="transmembrane region" description="Helical" evidence="1">
    <location>
        <begin position="425"/>
        <end position="444"/>
    </location>
</feature>
<evidence type="ECO:0000313" key="4">
    <source>
        <dbReference type="Proteomes" id="UP000005741"/>
    </source>
</evidence>
<dbReference type="PANTHER" id="PTHR36194:SF1">
    <property type="entry name" value="S-LAYER-LIKE PROTEIN"/>
    <property type="match status" value="1"/>
</dbReference>
<dbReference type="GO" id="GO:0030246">
    <property type="term" value="F:carbohydrate binding"/>
    <property type="evidence" value="ECO:0007669"/>
    <property type="project" value="InterPro"/>
</dbReference>
<feature type="domain" description="PEGA" evidence="2">
    <location>
        <begin position="350"/>
        <end position="416"/>
    </location>
</feature>
<name>H1Z3Y1_9EURY</name>
<keyword evidence="1" id="KW-0812">Transmembrane</keyword>
<feature type="domain" description="PEGA" evidence="2">
    <location>
        <begin position="270"/>
        <end position="338"/>
    </location>
</feature>
<dbReference type="Proteomes" id="UP000005741">
    <property type="component" value="Chromosome"/>
</dbReference>
<dbReference type="InterPro" id="IPR013229">
    <property type="entry name" value="PEGA"/>
</dbReference>
<evidence type="ECO:0000259" key="2">
    <source>
        <dbReference type="Pfam" id="PF08308"/>
    </source>
</evidence>
<dbReference type="PANTHER" id="PTHR36194">
    <property type="entry name" value="S-LAYER-LIKE PROTEIN"/>
    <property type="match status" value="1"/>
</dbReference>
<accession>H1Z3Y1</accession>
<sequence>MAELLLIIMVSGKMKCFAVALLCLAALSGSASAEIVGNQVGWYTFHTNVDGATIYVDGLAVGTTVNQQYTYTVYLDGSPSSMPKTAYAAKSGYQNSQVTNLNTPSAGETVDYYFTLNPQGPTTGSVYVSSSPTGSALYVDGSYYGLTPHSVDGLSAGTHSVKVTRSGYQDWGSTVSVSAGQQSSVTATLVPVNDHGTIAVTSTPTRASVYLDGSYQGLSPVTISGVVKGAHVVELNKAGYYEWSGQVNVYAGQVTTVSRTLSQIPNPSTGTLYISSTPSGAYIYLDGSYIGVTPYSGSYVVDNVASGTHTVTLKLSGYSDKSVSTSVMGGGTATVSVNMDSTTPTPAATGTLDITSNPTGANVFINNEYKGIAPFQQSMAAGQYSVTFRLTGYSDSTVTATVNAGGTSSVQGNLVPAAQPTKSGLPPFAVIGAVLAAGFVFCIGKVKRE</sequence>
<dbReference type="STRING" id="937775.Metlim_2561"/>
<keyword evidence="1" id="KW-0472">Membrane</keyword>
<keyword evidence="1" id="KW-1133">Transmembrane helix</keyword>
<dbReference type="RefSeq" id="WP_004079035.1">
    <property type="nucleotide sequence ID" value="NZ_CM001436.1"/>
</dbReference>
<dbReference type="Pfam" id="PF08308">
    <property type="entry name" value="PEGA"/>
    <property type="match status" value="4"/>
</dbReference>
<feature type="domain" description="PEGA" evidence="2">
    <location>
        <begin position="196"/>
        <end position="263"/>
    </location>
</feature>
<dbReference type="InParanoid" id="H1Z3Y1"/>
<dbReference type="SUPFAM" id="SSF49452">
    <property type="entry name" value="Starch-binding domain-like"/>
    <property type="match status" value="1"/>
</dbReference>
<gene>
    <name evidence="3" type="ORF">Metlim_2561</name>
</gene>
<feature type="domain" description="PEGA" evidence="2">
    <location>
        <begin position="124"/>
        <end position="192"/>
    </location>
</feature>
<protein>
    <submittedName>
        <fullName evidence="3">PEGA domain protein</fullName>
    </submittedName>
</protein>
<reference evidence="3 4" key="1">
    <citation type="submission" date="2011-10" db="EMBL/GenBank/DDBJ databases">
        <title>The Improved High-Quality Draft genome of Methanoplanus limicola DSM 2279.</title>
        <authorList>
            <consortium name="US DOE Joint Genome Institute (JGI-PGF)"/>
            <person name="Lucas S."/>
            <person name="Copeland A."/>
            <person name="Lapidus A."/>
            <person name="Glavina del Rio T."/>
            <person name="Dalin E."/>
            <person name="Tice H."/>
            <person name="Bruce D."/>
            <person name="Goodwin L."/>
            <person name="Pitluck S."/>
            <person name="Peters L."/>
            <person name="Mikhailova N."/>
            <person name="Lu M."/>
            <person name="Kyrpides N."/>
            <person name="Mavromatis K."/>
            <person name="Ivanova N."/>
            <person name="Markowitz V."/>
            <person name="Cheng J.-F."/>
            <person name="Hugenholtz P."/>
            <person name="Woyke T."/>
            <person name="Wu D."/>
            <person name="Wirth R."/>
            <person name="Brambilla E.-M."/>
            <person name="Klenk H.-P."/>
            <person name="Eisen J.A."/>
        </authorList>
    </citation>
    <scope>NUCLEOTIDE SEQUENCE [LARGE SCALE GENOMIC DNA]</scope>
    <source>
        <strain evidence="3 4">DSM 2279</strain>
    </source>
</reference>
<proteinExistence type="predicted"/>
<dbReference type="AlphaFoldDB" id="H1Z3Y1"/>
<evidence type="ECO:0000256" key="1">
    <source>
        <dbReference type="SAM" id="Phobius"/>
    </source>
</evidence>
<dbReference type="HOGENOM" id="CLU_031943_0_0_2"/>